<sequence>MKQKIALLSRELREKLVTASADSEDDLLATAGLRRRVKHPNTLSDDPSNQLLSQLRRDRMLQERVDRRQKVEDKKAMEHAKIQEMQTWEDNLLGQEVIDQIRTMWELPQIGLFVYLCMESLGLEEEVTQYQIERGLAAPRECSDFQRLMTCLLSTPHQRKSLKSFMPYHIWNSKLA</sequence>
<dbReference type="InterPro" id="IPR056522">
    <property type="entry name" value="KIAA2026_hel"/>
</dbReference>
<name>A0A0B6YDI8_9EUPU</name>
<dbReference type="PANTHER" id="PTHR31095">
    <property type="entry name" value="RIKEN CDNA 9930021J03 GENE"/>
    <property type="match status" value="1"/>
</dbReference>
<evidence type="ECO:0000313" key="2">
    <source>
        <dbReference type="EMBL" id="CEK54213.1"/>
    </source>
</evidence>
<gene>
    <name evidence="2" type="primary">ORF22224</name>
</gene>
<reference evidence="2" key="1">
    <citation type="submission" date="2014-12" db="EMBL/GenBank/DDBJ databases">
        <title>Insight into the proteome of Arion vulgaris.</title>
        <authorList>
            <person name="Aradska J."/>
            <person name="Bulat T."/>
            <person name="Smidak R."/>
            <person name="Sarate P."/>
            <person name="Gangsoo J."/>
            <person name="Sialana F."/>
            <person name="Bilban M."/>
            <person name="Lubec G."/>
        </authorList>
    </citation>
    <scope>NUCLEOTIDE SEQUENCE</scope>
    <source>
        <tissue evidence="2">Skin</tissue>
    </source>
</reference>
<dbReference type="AlphaFoldDB" id="A0A0B6YDI8"/>
<feature type="domain" description="Uncharacterized bromodomain-containing protein 10 helical" evidence="1">
    <location>
        <begin position="106"/>
        <end position="175"/>
    </location>
</feature>
<protein>
    <recommendedName>
        <fullName evidence="1">Uncharacterized bromodomain-containing protein 10 helical domain-containing protein</fullName>
    </recommendedName>
</protein>
<evidence type="ECO:0000259" key="1">
    <source>
        <dbReference type="Pfam" id="PF23450"/>
    </source>
</evidence>
<dbReference type="InterPro" id="IPR040214">
    <property type="entry name" value="BRD10"/>
</dbReference>
<dbReference type="PANTHER" id="PTHR31095:SF3">
    <property type="entry name" value="RIKEN CDNA 9930021J03 GENE"/>
    <property type="match status" value="1"/>
</dbReference>
<proteinExistence type="predicted"/>
<dbReference type="EMBL" id="HACG01007348">
    <property type="protein sequence ID" value="CEK54213.1"/>
    <property type="molecule type" value="Transcribed_RNA"/>
</dbReference>
<organism evidence="2">
    <name type="scientific">Arion vulgaris</name>
    <dbReference type="NCBI Taxonomy" id="1028688"/>
    <lineage>
        <taxon>Eukaryota</taxon>
        <taxon>Metazoa</taxon>
        <taxon>Spiralia</taxon>
        <taxon>Lophotrochozoa</taxon>
        <taxon>Mollusca</taxon>
        <taxon>Gastropoda</taxon>
        <taxon>Heterobranchia</taxon>
        <taxon>Euthyneura</taxon>
        <taxon>Panpulmonata</taxon>
        <taxon>Eupulmonata</taxon>
        <taxon>Stylommatophora</taxon>
        <taxon>Helicina</taxon>
        <taxon>Arionoidea</taxon>
        <taxon>Arionidae</taxon>
        <taxon>Arion</taxon>
    </lineage>
</organism>
<accession>A0A0B6YDI8</accession>
<dbReference type="Pfam" id="PF23450">
    <property type="entry name" value="KIAA2026_hel"/>
    <property type="match status" value="1"/>
</dbReference>